<dbReference type="PANTHER" id="PTHR46586:SF3">
    <property type="entry name" value="ANKYRIN REPEAT-CONTAINING PROTEIN"/>
    <property type="match status" value="1"/>
</dbReference>
<dbReference type="Gene3D" id="1.25.40.20">
    <property type="entry name" value="Ankyrin repeat-containing domain"/>
    <property type="match status" value="1"/>
</dbReference>
<dbReference type="InterPro" id="IPR052050">
    <property type="entry name" value="SecEffector_AnkRepeat"/>
</dbReference>
<dbReference type="InterPro" id="IPR036770">
    <property type="entry name" value="Ankyrin_rpt-contain_sf"/>
</dbReference>
<protein>
    <recommendedName>
        <fullName evidence="2">Ankyrin repeat protein</fullName>
    </recommendedName>
</protein>
<accession>A0A6C0E805</accession>
<dbReference type="AlphaFoldDB" id="A0A6C0E805"/>
<dbReference type="EMBL" id="MN739746">
    <property type="protein sequence ID" value="QHT24533.1"/>
    <property type="molecule type" value="Genomic_DNA"/>
</dbReference>
<organism evidence="1">
    <name type="scientific">viral metagenome</name>
    <dbReference type="NCBI Taxonomy" id="1070528"/>
    <lineage>
        <taxon>unclassified sequences</taxon>
        <taxon>metagenomes</taxon>
        <taxon>organismal metagenomes</taxon>
    </lineage>
</organism>
<sequence>MYSGETLVKIIRSDKCHNDFVYKTGFNILNKPFQPKGSCVSGGFYYTNMNNVHNYYSYGELIVIIKIPDDALVVQDSDKTCGEKWRTDQIILCEEYPLFDVKTIEKFNLKITPDYLKYTSIHGHVNVLEWLFNSGLPLNYSEDAMDYASAYGHLVVLECWKNSKLRLKYSEKAMDHASMNGHQNVLEWWCKSGLCLKYSEKAMGLASMNNHINVLEWWKNSGLLLKYLEFALHSATMNGHLDVLKWWLNSGLSLKYDYNILMYNVCKNKNKQVDVLEWWKNSGLQFRYS</sequence>
<dbReference type="SUPFAM" id="SSF140860">
    <property type="entry name" value="Pseudo ankyrin repeat-like"/>
    <property type="match status" value="1"/>
</dbReference>
<evidence type="ECO:0000313" key="1">
    <source>
        <dbReference type="EMBL" id="QHT24533.1"/>
    </source>
</evidence>
<reference evidence="1" key="1">
    <citation type="journal article" date="2020" name="Nature">
        <title>Giant virus diversity and host interactions through global metagenomics.</title>
        <authorList>
            <person name="Schulz F."/>
            <person name="Roux S."/>
            <person name="Paez-Espino D."/>
            <person name="Jungbluth S."/>
            <person name="Walsh D.A."/>
            <person name="Denef V.J."/>
            <person name="McMahon K.D."/>
            <person name="Konstantinidis K.T."/>
            <person name="Eloe-Fadrosh E.A."/>
            <person name="Kyrpides N.C."/>
            <person name="Woyke T."/>
        </authorList>
    </citation>
    <scope>NUCLEOTIDE SEQUENCE</scope>
    <source>
        <strain evidence="1">GVMAG-M-3300023179-150</strain>
    </source>
</reference>
<proteinExistence type="predicted"/>
<dbReference type="PANTHER" id="PTHR46586">
    <property type="entry name" value="ANKYRIN REPEAT-CONTAINING PROTEIN"/>
    <property type="match status" value="1"/>
</dbReference>
<name>A0A6C0E805_9ZZZZ</name>
<evidence type="ECO:0008006" key="2">
    <source>
        <dbReference type="Google" id="ProtNLM"/>
    </source>
</evidence>